<evidence type="ECO:0000256" key="4">
    <source>
        <dbReference type="SAM" id="MobiDB-lite"/>
    </source>
</evidence>
<evidence type="ECO:0000313" key="7">
    <source>
        <dbReference type="Proteomes" id="UP001649381"/>
    </source>
</evidence>
<reference evidence="6 7" key="1">
    <citation type="submission" date="2022-01" db="EMBL/GenBank/DDBJ databases">
        <title>Alkalihalobacillus sp. EGI L200015, a novel bacterium isolated from a salt lake sediment.</title>
        <authorList>
            <person name="Gao L."/>
            <person name="Fang B.-Z."/>
            <person name="Li W.-J."/>
        </authorList>
    </citation>
    <scope>NUCLEOTIDE SEQUENCE [LARGE SCALE GENOMIC DNA]</scope>
    <source>
        <strain evidence="6 7">KCTC 12718</strain>
    </source>
</reference>
<feature type="domain" description="HotDog ACOT-type" evidence="5">
    <location>
        <begin position="9"/>
        <end position="121"/>
    </location>
</feature>
<name>A0ABS9GXB6_9BACL</name>
<dbReference type="CDD" id="cd03442">
    <property type="entry name" value="BFIT_BACH"/>
    <property type="match status" value="1"/>
</dbReference>
<feature type="region of interest" description="Disordered" evidence="4">
    <location>
        <begin position="1"/>
        <end position="21"/>
    </location>
</feature>
<dbReference type="Pfam" id="PF03061">
    <property type="entry name" value="4HBT"/>
    <property type="match status" value="1"/>
</dbReference>
<protein>
    <submittedName>
        <fullName evidence="6">Acyl-CoA thioesterase</fullName>
    </submittedName>
</protein>
<organism evidence="6 7">
    <name type="scientific">Pseudalkalibacillus berkeleyi</name>
    <dbReference type="NCBI Taxonomy" id="1069813"/>
    <lineage>
        <taxon>Bacteria</taxon>
        <taxon>Bacillati</taxon>
        <taxon>Bacillota</taxon>
        <taxon>Bacilli</taxon>
        <taxon>Bacillales</taxon>
        <taxon>Fictibacillaceae</taxon>
        <taxon>Pseudalkalibacillus</taxon>
    </lineage>
</organism>
<dbReference type="PANTHER" id="PTHR11049">
    <property type="entry name" value="ACYL COENZYME A THIOESTER HYDROLASE"/>
    <property type="match status" value="1"/>
</dbReference>
<evidence type="ECO:0000313" key="6">
    <source>
        <dbReference type="EMBL" id="MCF6137334.1"/>
    </source>
</evidence>
<evidence type="ECO:0000256" key="3">
    <source>
        <dbReference type="PROSITE-ProRule" id="PRU01106"/>
    </source>
</evidence>
<evidence type="ECO:0000259" key="5">
    <source>
        <dbReference type="PROSITE" id="PS51770"/>
    </source>
</evidence>
<comment type="caution">
    <text evidence="6">The sequence shown here is derived from an EMBL/GenBank/DDBJ whole genome shotgun (WGS) entry which is preliminary data.</text>
</comment>
<comment type="similarity">
    <text evidence="1">Belongs to the acyl coenzyme A hydrolase family.</text>
</comment>
<dbReference type="Proteomes" id="UP001649381">
    <property type="component" value="Unassembled WGS sequence"/>
</dbReference>
<dbReference type="Gene3D" id="3.10.129.10">
    <property type="entry name" value="Hotdog Thioesterase"/>
    <property type="match status" value="1"/>
</dbReference>
<dbReference type="InterPro" id="IPR040170">
    <property type="entry name" value="Cytosol_ACT"/>
</dbReference>
<keyword evidence="2 3" id="KW-0378">Hydrolase</keyword>
<gene>
    <name evidence="6" type="ORF">L2716_06290</name>
</gene>
<dbReference type="SUPFAM" id="SSF54637">
    <property type="entry name" value="Thioesterase/thiol ester dehydrase-isomerase"/>
    <property type="match status" value="1"/>
</dbReference>
<accession>A0ABS9GXB6</accession>
<proteinExistence type="inferred from homology"/>
<evidence type="ECO:0000256" key="1">
    <source>
        <dbReference type="ARBA" id="ARBA00010458"/>
    </source>
</evidence>
<evidence type="ECO:0000256" key="2">
    <source>
        <dbReference type="ARBA" id="ARBA00022801"/>
    </source>
</evidence>
<sequence length="174" mass="19542">MTVKAKSVRESRTVKSSHVLPPDTNTHGTLFGGKLMAYIDDVAAIAATRHARQHVVTASSDSVDFLHPIKEGYSVCLEAFVSWTHRTSMEVFVKVISENLLTGERKLCALSFLTFVAIDDQGKPAPVPSVIAESEEEKWLFDGAPKRAERRRKRRDESKQLSRNFGTEKPWERS</sequence>
<feature type="region of interest" description="Disordered" evidence="4">
    <location>
        <begin position="142"/>
        <end position="174"/>
    </location>
</feature>
<dbReference type="PANTHER" id="PTHR11049:SF24">
    <property type="entry name" value="CYTOSOLIC ACYL COENZYME A THIOESTER HYDROLASE"/>
    <property type="match status" value="1"/>
</dbReference>
<keyword evidence="7" id="KW-1185">Reference proteome</keyword>
<dbReference type="InterPro" id="IPR006683">
    <property type="entry name" value="Thioestr_dom"/>
</dbReference>
<dbReference type="InterPro" id="IPR029069">
    <property type="entry name" value="HotDog_dom_sf"/>
</dbReference>
<dbReference type="EMBL" id="JAKIJS010000001">
    <property type="protein sequence ID" value="MCF6137334.1"/>
    <property type="molecule type" value="Genomic_DNA"/>
</dbReference>
<dbReference type="InterPro" id="IPR033120">
    <property type="entry name" value="HOTDOG_ACOT"/>
</dbReference>
<dbReference type="PROSITE" id="PS51770">
    <property type="entry name" value="HOTDOG_ACOT"/>
    <property type="match status" value="1"/>
</dbReference>
<dbReference type="RefSeq" id="WP_236332836.1">
    <property type="nucleotide sequence ID" value="NZ_JAKIJS010000001.1"/>
</dbReference>